<dbReference type="Pfam" id="PF01182">
    <property type="entry name" value="Glucosamine_iso"/>
    <property type="match status" value="1"/>
</dbReference>
<organism evidence="2 3">
    <name type="scientific">Capnocytophaga canimorsus</name>
    <dbReference type="NCBI Taxonomy" id="28188"/>
    <lineage>
        <taxon>Bacteria</taxon>
        <taxon>Pseudomonadati</taxon>
        <taxon>Bacteroidota</taxon>
        <taxon>Flavobacteriia</taxon>
        <taxon>Flavobacteriales</taxon>
        <taxon>Flavobacteriaceae</taxon>
        <taxon>Capnocytophaga</taxon>
    </lineage>
</organism>
<dbReference type="InterPro" id="IPR037171">
    <property type="entry name" value="NagB/RpiA_transferase-like"/>
</dbReference>
<feature type="domain" description="Glucosamine/galactosamine-6-phosphate isomerase" evidence="1">
    <location>
        <begin position="35"/>
        <end position="151"/>
    </location>
</feature>
<proteinExistence type="predicted"/>
<dbReference type="AlphaFoldDB" id="A0A0B7H5M1"/>
<dbReference type="InterPro" id="IPR052960">
    <property type="entry name" value="GlcN6P_deaminase-like"/>
</dbReference>
<sequence>MSNIDKNKLQSIDYQRAGLFEETRYEKIHNVIFSDSQSASEAVAREIADLIKSKQAQGKHCVLGLATGSSPVKVYKELIRLHKEEGLSFKNVITFNLDEYYPMEKQDKQSYWQFMHKNLFDHVDIDPKNIHIPSGTVQAEEVREYCTEYEKSY</sequence>
<evidence type="ECO:0000313" key="3">
    <source>
        <dbReference type="Proteomes" id="UP000044026"/>
    </source>
</evidence>
<name>A0A0B7H5M1_9FLAO</name>
<dbReference type="SUPFAM" id="SSF100950">
    <property type="entry name" value="NagB/RpiA/CoA transferase-like"/>
    <property type="match status" value="1"/>
</dbReference>
<accession>A0A0B7H5M1</accession>
<reference evidence="2 3" key="1">
    <citation type="submission" date="2015-01" db="EMBL/GenBank/DDBJ databases">
        <authorList>
            <person name="Xiang T."/>
            <person name="Song Y."/>
            <person name="Huang L."/>
            <person name="Wang B."/>
            <person name="Wu P."/>
        </authorList>
    </citation>
    <scope>NUCLEOTIDE SEQUENCE [LARGE SCALE GENOMIC DNA]</scope>
    <source>
        <strain evidence="2 3">Cc12</strain>
    </source>
</reference>
<gene>
    <name evidence="2" type="ORF">CCAN12_370004</name>
</gene>
<dbReference type="Proteomes" id="UP000044026">
    <property type="component" value="Unassembled WGS sequence"/>
</dbReference>
<dbReference type="PANTHER" id="PTHR42892">
    <property type="entry name" value="GLUCOSAMINE-6-PHOSPHATE DEAMINASE-LIKE PROTEIN BT_0258-RELATED"/>
    <property type="match status" value="1"/>
</dbReference>
<dbReference type="InterPro" id="IPR006148">
    <property type="entry name" value="Glc/Gal-6P_isomerase"/>
</dbReference>
<evidence type="ECO:0000313" key="2">
    <source>
        <dbReference type="EMBL" id="CEN33197.1"/>
    </source>
</evidence>
<evidence type="ECO:0000259" key="1">
    <source>
        <dbReference type="Pfam" id="PF01182"/>
    </source>
</evidence>
<dbReference type="Gene3D" id="3.40.50.1360">
    <property type="match status" value="1"/>
</dbReference>
<dbReference type="PANTHER" id="PTHR42892:SF1">
    <property type="entry name" value="GLUCOSAMINE-6-PHOSPHATE ISOMERASE"/>
    <property type="match status" value="1"/>
</dbReference>
<dbReference type="EMBL" id="CDOE01000031">
    <property type="protein sequence ID" value="CEN33197.1"/>
    <property type="molecule type" value="Genomic_DNA"/>
</dbReference>
<dbReference type="GO" id="GO:0005975">
    <property type="term" value="P:carbohydrate metabolic process"/>
    <property type="evidence" value="ECO:0007669"/>
    <property type="project" value="InterPro"/>
</dbReference>
<protein>
    <submittedName>
        <fullName evidence="2">Putative glucosamine-6-phosphate deaminase-like protein BT_0258</fullName>
    </submittedName>
</protein>